<dbReference type="FunFam" id="2.40.50.140:FF:000051">
    <property type="entry name" value="RNA-binding transcriptional accessory protein"/>
    <property type="match status" value="1"/>
</dbReference>
<dbReference type="PRINTS" id="PR00681">
    <property type="entry name" value="RIBOSOMALS1"/>
</dbReference>
<evidence type="ECO:0000256" key="5">
    <source>
        <dbReference type="ARBA" id="ARBA00023274"/>
    </source>
</evidence>
<name>A0A382XBQ9_9ZZZZ</name>
<evidence type="ECO:0000259" key="6">
    <source>
        <dbReference type="PROSITE" id="PS50126"/>
    </source>
</evidence>
<dbReference type="InterPro" id="IPR035104">
    <property type="entry name" value="Ribosomal_protein_S1-like"/>
</dbReference>
<dbReference type="CDD" id="cd05688">
    <property type="entry name" value="S1_RPS1_repeat_ec3"/>
    <property type="match status" value="1"/>
</dbReference>
<keyword evidence="2" id="KW-0677">Repeat</keyword>
<dbReference type="GO" id="GO:0006412">
    <property type="term" value="P:translation"/>
    <property type="evidence" value="ECO:0007669"/>
    <property type="project" value="TreeGrafter"/>
</dbReference>
<dbReference type="SMART" id="SM00316">
    <property type="entry name" value="S1"/>
    <property type="match status" value="3"/>
</dbReference>
<dbReference type="GO" id="GO:0003735">
    <property type="term" value="F:structural constituent of ribosome"/>
    <property type="evidence" value="ECO:0007669"/>
    <property type="project" value="TreeGrafter"/>
</dbReference>
<keyword evidence="5" id="KW-0687">Ribonucleoprotein</keyword>
<dbReference type="GO" id="GO:0005840">
    <property type="term" value="C:ribosome"/>
    <property type="evidence" value="ECO:0007669"/>
    <property type="project" value="UniProtKB-KW"/>
</dbReference>
<accession>A0A382XBQ9</accession>
<dbReference type="Gene3D" id="2.40.50.140">
    <property type="entry name" value="Nucleic acid-binding proteins"/>
    <property type="match status" value="3"/>
</dbReference>
<dbReference type="PANTHER" id="PTHR10724:SF7">
    <property type="entry name" value="SMALL RIBOSOMAL SUBUNIT PROTEIN BS1C"/>
    <property type="match status" value="1"/>
</dbReference>
<gene>
    <name evidence="7" type="ORF">METZ01_LOCUS421471</name>
</gene>
<sequence length="271" mass="30258">KERVSLGLKQTSDDPWVDVEEKYSVETRIMGKVVSITDYGVFVELEKGIEGLVHISEMSWSRHVKHPSKIVSLHDEVEAVVLTLDKERKRISLGMKQLEPNPWNHIEGKYPVGSEVEGTVRNLTDFGAFIELQDGVDGLIHISDLGWKKIKHPSEILKKKEKTKAMVLSIDKENCRISLGIKQLQPDPWDDISKNYPIGTDVTGVILKVTGFGAFAEFGDGLEGLIHISQLSSEKVTHPEKAVKVGDQIKAKVIKVDTTQKKIALSIKAFK</sequence>
<feature type="non-terminal residue" evidence="7">
    <location>
        <position position="1"/>
    </location>
</feature>
<dbReference type="InterPro" id="IPR050437">
    <property type="entry name" value="Ribos_protein_bS1-like"/>
</dbReference>
<organism evidence="7">
    <name type="scientific">marine metagenome</name>
    <dbReference type="NCBI Taxonomy" id="408172"/>
    <lineage>
        <taxon>unclassified sequences</taxon>
        <taxon>metagenomes</taxon>
        <taxon>ecological metagenomes</taxon>
    </lineage>
</organism>
<dbReference type="PROSITE" id="PS50126">
    <property type="entry name" value="S1"/>
    <property type="match status" value="3"/>
</dbReference>
<feature type="non-terminal residue" evidence="7">
    <location>
        <position position="271"/>
    </location>
</feature>
<dbReference type="FunFam" id="2.40.50.140:FF:000011">
    <property type="entry name" value="30S ribosomal protein S1"/>
    <property type="match status" value="2"/>
</dbReference>
<feature type="domain" description="S1 motif" evidence="6">
    <location>
        <begin position="26"/>
        <end position="96"/>
    </location>
</feature>
<dbReference type="InterPro" id="IPR012340">
    <property type="entry name" value="NA-bd_OB-fold"/>
</dbReference>
<dbReference type="InterPro" id="IPR003029">
    <property type="entry name" value="S1_domain"/>
</dbReference>
<keyword evidence="3" id="KW-0694">RNA-binding</keyword>
<reference evidence="7" key="1">
    <citation type="submission" date="2018-05" db="EMBL/GenBank/DDBJ databases">
        <authorList>
            <person name="Lanie J.A."/>
            <person name="Ng W.-L."/>
            <person name="Kazmierczak K.M."/>
            <person name="Andrzejewski T.M."/>
            <person name="Davidsen T.M."/>
            <person name="Wayne K.J."/>
            <person name="Tettelin H."/>
            <person name="Glass J.I."/>
            <person name="Rusch D."/>
            <person name="Podicherti R."/>
            <person name="Tsui H.-C.T."/>
            <person name="Winkler M.E."/>
        </authorList>
    </citation>
    <scope>NUCLEOTIDE SEQUENCE</scope>
</reference>
<comment type="similarity">
    <text evidence="1">Belongs to the bacterial ribosomal protein bS1 family.</text>
</comment>
<dbReference type="EMBL" id="UINC01166581">
    <property type="protein sequence ID" value="SVD68617.1"/>
    <property type="molecule type" value="Genomic_DNA"/>
</dbReference>
<dbReference type="Pfam" id="PF00575">
    <property type="entry name" value="S1"/>
    <property type="match status" value="3"/>
</dbReference>
<evidence type="ECO:0000313" key="7">
    <source>
        <dbReference type="EMBL" id="SVD68617.1"/>
    </source>
</evidence>
<protein>
    <recommendedName>
        <fullName evidence="6">S1 motif domain-containing protein</fullName>
    </recommendedName>
</protein>
<evidence type="ECO:0000256" key="4">
    <source>
        <dbReference type="ARBA" id="ARBA00022980"/>
    </source>
</evidence>
<evidence type="ECO:0000256" key="3">
    <source>
        <dbReference type="ARBA" id="ARBA00022884"/>
    </source>
</evidence>
<evidence type="ECO:0000256" key="2">
    <source>
        <dbReference type="ARBA" id="ARBA00022737"/>
    </source>
</evidence>
<dbReference type="AlphaFoldDB" id="A0A382XBQ9"/>
<dbReference type="GO" id="GO:1990904">
    <property type="term" value="C:ribonucleoprotein complex"/>
    <property type="evidence" value="ECO:0007669"/>
    <property type="project" value="UniProtKB-KW"/>
</dbReference>
<evidence type="ECO:0000256" key="1">
    <source>
        <dbReference type="ARBA" id="ARBA00006767"/>
    </source>
</evidence>
<dbReference type="SUPFAM" id="SSF50249">
    <property type="entry name" value="Nucleic acid-binding proteins"/>
    <property type="match status" value="3"/>
</dbReference>
<feature type="domain" description="S1 motif" evidence="6">
    <location>
        <begin position="199"/>
        <end position="268"/>
    </location>
</feature>
<keyword evidence="4" id="KW-0689">Ribosomal protein</keyword>
<dbReference type="GO" id="GO:0005737">
    <property type="term" value="C:cytoplasm"/>
    <property type="evidence" value="ECO:0007669"/>
    <property type="project" value="UniProtKB-ARBA"/>
</dbReference>
<feature type="domain" description="S1 motif" evidence="6">
    <location>
        <begin position="113"/>
        <end position="182"/>
    </location>
</feature>
<dbReference type="PANTHER" id="PTHR10724">
    <property type="entry name" value="30S RIBOSOMAL PROTEIN S1"/>
    <property type="match status" value="1"/>
</dbReference>
<dbReference type="GO" id="GO:0003729">
    <property type="term" value="F:mRNA binding"/>
    <property type="evidence" value="ECO:0007669"/>
    <property type="project" value="TreeGrafter"/>
</dbReference>
<proteinExistence type="inferred from homology"/>